<keyword evidence="2" id="KW-1133">Transmembrane helix</keyword>
<dbReference type="InterPro" id="IPR036770">
    <property type="entry name" value="Ankyrin_rpt-contain_sf"/>
</dbReference>
<keyword evidence="2" id="KW-0472">Membrane</keyword>
<dbReference type="Pfam" id="PF00023">
    <property type="entry name" value="Ank"/>
    <property type="match status" value="1"/>
</dbReference>
<dbReference type="PANTHER" id="PTHR24121">
    <property type="entry name" value="NO MECHANORECEPTOR POTENTIAL C, ISOFORM D-RELATED"/>
    <property type="match status" value="1"/>
</dbReference>
<comment type="caution">
    <text evidence="3">The sequence shown here is derived from an EMBL/GenBank/DDBJ whole genome shotgun (WGS) entry which is preliminary data.</text>
</comment>
<reference evidence="3 4" key="1">
    <citation type="submission" date="2024-09" db="EMBL/GenBank/DDBJ databases">
        <title>Chromosome-scale assembly of Riccia sorocarpa.</title>
        <authorList>
            <person name="Paukszto L."/>
        </authorList>
    </citation>
    <scope>NUCLEOTIDE SEQUENCE [LARGE SCALE GENOMIC DNA]</scope>
    <source>
        <strain evidence="3">LP-2024</strain>
        <tissue evidence="3">Aerial parts of the thallus</tissue>
    </source>
</reference>
<name>A0ABD3GUE8_9MARC</name>
<dbReference type="AlphaFoldDB" id="A0ABD3GUE8"/>
<feature type="transmembrane region" description="Helical" evidence="2">
    <location>
        <begin position="510"/>
        <end position="534"/>
    </location>
</feature>
<feature type="transmembrane region" description="Helical" evidence="2">
    <location>
        <begin position="555"/>
        <end position="583"/>
    </location>
</feature>
<evidence type="ECO:0000313" key="3">
    <source>
        <dbReference type="EMBL" id="KAL3681755.1"/>
    </source>
</evidence>
<gene>
    <name evidence="3" type="ORF">R1sor_024711</name>
</gene>
<dbReference type="EMBL" id="JBJQOH010000007">
    <property type="protein sequence ID" value="KAL3681755.1"/>
    <property type="molecule type" value="Genomic_DNA"/>
</dbReference>
<evidence type="ECO:0000256" key="1">
    <source>
        <dbReference type="PROSITE-ProRule" id="PRU00023"/>
    </source>
</evidence>
<keyword evidence="2" id="KW-0812">Transmembrane</keyword>
<dbReference type="Gene3D" id="1.25.40.20">
    <property type="entry name" value="Ankyrin repeat-containing domain"/>
    <property type="match status" value="1"/>
</dbReference>
<evidence type="ECO:0000256" key="2">
    <source>
        <dbReference type="SAM" id="Phobius"/>
    </source>
</evidence>
<accession>A0ABD3GUE8</accession>
<dbReference type="Proteomes" id="UP001633002">
    <property type="component" value="Unassembled WGS sequence"/>
</dbReference>
<feature type="transmembrane region" description="Helical" evidence="2">
    <location>
        <begin position="415"/>
        <end position="432"/>
    </location>
</feature>
<sequence length="593" mass="66714">MNLLGPLLARSLLEGILDTSCALKAFWLVELARGVLMSNFDRDLEISEMGAREDLLQLVPEPSQLRFLRMLSSKSLRITHIDKAIKEEKFESADELLRELLEQDGYDSEPLISAQTMLTAAQREDKHVMRLLFTVCFVRTPEEIIELLKVCLDRTSSCKQTALLWASEKGDLEMARLLLEQLKIRDSSPRKSSSETKYTTPLHLAIKPSGVSKGEDPDKELEERAELVKLILQYPVGRGMLNTQDLQGNSPLHLAVETKNVDVVEALIEDKRLLGTPKNNNGKTPYGLNREQAHSDEWRELEAVKLIGEFLLKLPRVQEDRKLLMEEKTRLSSVAMNFLLIGALLVQVSFPAILAMVTLPPELLTDSCPESPPPASQSTVPAVQSCLLDQAQKKLMKYKPYYIRVIDVFRGSNNLSFYFAIITIMAAIRLIVSSSRNIPLEKEISHMKHMNILISLALTFSTTFMMIAYVSGGLGKIPVVESGWAYVLSQWEEGNSIAILKSTMLTTNSVGLLLSTPFILIFLYSNLTIFRVYLDSRIGSWNSHHSRWAEGRWQRSLTLFLAVTFFLAALFSVGMLIFGIGLLKDYIKPPPSP</sequence>
<evidence type="ECO:0000313" key="4">
    <source>
        <dbReference type="Proteomes" id="UP001633002"/>
    </source>
</evidence>
<organism evidence="3 4">
    <name type="scientific">Riccia sorocarpa</name>
    <dbReference type="NCBI Taxonomy" id="122646"/>
    <lineage>
        <taxon>Eukaryota</taxon>
        <taxon>Viridiplantae</taxon>
        <taxon>Streptophyta</taxon>
        <taxon>Embryophyta</taxon>
        <taxon>Marchantiophyta</taxon>
        <taxon>Marchantiopsida</taxon>
        <taxon>Marchantiidae</taxon>
        <taxon>Marchantiales</taxon>
        <taxon>Ricciaceae</taxon>
        <taxon>Riccia</taxon>
    </lineage>
</organism>
<feature type="repeat" description="ANK" evidence="1">
    <location>
        <begin position="247"/>
        <end position="269"/>
    </location>
</feature>
<evidence type="ECO:0008006" key="5">
    <source>
        <dbReference type="Google" id="ProtNLM"/>
    </source>
</evidence>
<dbReference type="SUPFAM" id="SSF48403">
    <property type="entry name" value="Ankyrin repeat"/>
    <property type="match status" value="1"/>
</dbReference>
<dbReference type="PROSITE" id="PS50088">
    <property type="entry name" value="ANK_REPEAT"/>
    <property type="match status" value="1"/>
</dbReference>
<keyword evidence="4" id="KW-1185">Reference proteome</keyword>
<dbReference type="InterPro" id="IPR002110">
    <property type="entry name" value="Ankyrin_rpt"/>
</dbReference>
<dbReference type="PANTHER" id="PTHR24121:SF23">
    <property type="entry name" value="NO MECHANORECEPTOR POTENTIAL C, ISOFORM H"/>
    <property type="match status" value="1"/>
</dbReference>
<feature type="transmembrane region" description="Helical" evidence="2">
    <location>
        <begin position="334"/>
        <end position="357"/>
    </location>
</feature>
<protein>
    <recommendedName>
        <fullName evidence="5">PGG domain-containing protein</fullName>
    </recommendedName>
</protein>
<proteinExistence type="predicted"/>
<keyword evidence="1" id="KW-0040">ANK repeat</keyword>
<feature type="transmembrane region" description="Helical" evidence="2">
    <location>
        <begin position="452"/>
        <end position="472"/>
    </location>
</feature>
<dbReference type="PROSITE" id="PS50297">
    <property type="entry name" value="ANK_REP_REGION"/>
    <property type="match status" value="1"/>
</dbReference>
<dbReference type="SMART" id="SM00248">
    <property type="entry name" value="ANK"/>
    <property type="match status" value="2"/>
</dbReference>